<keyword evidence="1" id="KW-0064">Aspartyl protease</keyword>
<keyword evidence="4" id="KW-1185">Reference proteome</keyword>
<keyword evidence="2" id="KW-0812">Transmembrane</keyword>
<evidence type="ECO:0000313" key="4">
    <source>
        <dbReference type="Proteomes" id="UP001596990"/>
    </source>
</evidence>
<dbReference type="PIRSF" id="PIRSF018571">
    <property type="entry name" value="SpoIIGA"/>
    <property type="match status" value="1"/>
</dbReference>
<dbReference type="EMBL" id="JBHTKL010000001">
    <property type="protein sequence ID" value="MFD1018090.1"/>
    <property type="molecule type" value="Genomic_DNA"/>
</dbReference>
<dbReference type="RefSeq" id="WP_386056330.1">
    <property type="nucleotide sequence ID" value="NZ_JBHTKL010000001.1"/>
</dbReference>
<dbReference type="InterPro" id="IPR005081">
    <property type="entry name" value="SpoIIGA"/>
</dbReference>
<proteinExistence type="inferred from homology"/>
<keyword evidence="1" id="KW-0645">Protease</keyword>
<keyword evidence="2" id="KW-1133">Transmembrane helix</keyword>
<comment type="subunit">
    <text evidence="1">Self-associates. Interacts with SigE. Interacts with SpoIIR.</text>
</comment>
<dbReference type="Pfam" id="PF03419">
    <property type="entry name" value="Peptidase_U4"/>
    <property type="match status" value="1"/>
</dbReference>
<gene>
    <name evidence="3" type="primary">spoIIGA</name>
    <name evidence="3" type="ORF">ACFQ2J_02660</name>
</gene>
<dbReference type="NCBIfam" id="TIGR02854">
    <property type="entry name" value="spore_II_GA"/>
    <property type="match status" value="1"/>
</dbReference>
<sequence length="303" mass="34135">MIYLDAVWMLNFLLDGMILFLTQAVTKANASFLRLMVGAFTASLIVPLTIFYPDTLFSTPIGKLLFSVVIILTAFQFQTLRMFFRNLVSFYFITFAIGGALFGSHYFIQSNVNLTANGMVTFNSGYGDPVSWFFVLVGFPIAWWFTRERLERITLLKMKYEEIYPVVIEYAGKKVESKGLVDSGNQLIDPLTKKLVFLADESVFKRLIEERDWELLKEVSESFQVDQLPGVLQERVTFVPYQGAEGSGQLMLTLRVDGISALAEGTSILVQSPLLGIQFGEMTADGSYHVLLHPHMKQKGKVA</sequence>
<comment type="function">
    <text evidence="1">Probable aspartic protease that is responsible for the proteolytic cleavage of the RNA polymerase sigma E factor (SigE/spoIIGB) to yield the active peptide in the mother cell during sporulation. Responds to a signal from the forespore that is triggered by the extracellular signal protein SpoIIR.</text>
</comment>
<comment type="caution">
    <text evidence="3">The sequence shown here is derived from an EMBL/GenBank/DDBJ whole genome shotgun (WGS) entry which is preliminary data.</text>
</comment>
<organism evidence="3 4">
    <name type="scientific">Thalassobacillus hwangdonensis</name>
    <dbReference type="NCBI Taxonomy" id="546108"/>
    <lineage>
        <taxon>Bacteria</taxon>
        <taxon>Bacillati</taxon>
        <taxon>Bacillota</taxon>
        <taxon>Bacilli</taxon>
        <taxon>Bacillales</taxon>
        <taxon>Bacillaceae</taxon>
        <taxon>Thalassobacillus</taxon>
    </lineage>
</organism>
<evidence type="ECO:0000256" key="1">
    <source>
        <dbReference type="PIRNR" id="PIRNR018571"/>
    </source>
</evidence>
<evidence type="ECO:0000313" key="3">
    <source>
        <dbReference type="EMBL" id="MFD1018090.1"/>
    </source>
</evidence>
<reference evidence="4" key="1">
    <citation type="journal article" date="2019" name="Int. J. Syst. Evol. Microbiol.">
        <title>The Global Catalogue of Microorganisms (GCM) 10K type strain sequencing project: providing services to taxonomists for standard genome sequencing and annotation.</title>
        <authorList>
            <consortium name="The Broad Institute Genomics Platform"/>
            <consortium name="The Broad Institute Genome Sequencing Center for Infectious Disease"/>
            <person name="Wu L."/>
            <person name="Ma J."/>
        </authorList>
    </citation>
    <scope>NUCLEOTIDE SEQUENCE [LARGE SCALE GENOMIC DNA]</scope>
    <source>
        <strain evidence="4">CCUG 56607</strain>
    </source>
</reference>
<protein>
    <recommendedName>
        <fullName evidence="1">Sporulation sigma-E factor-processing peptidase</fullName>
        <ecNumber evidence="1">3.4.23.-</ecNumber>
    </recommendedName>
    <alternativeName>
        <fullName evidence="1">Membrane-associated aspartic protease</fullName>
    </alternativeName>
    <alternativeName>
        <fullName evidence="1">Stage II sporulation protein GA</fullName>
    </alternativeName>
</protein>
<comment type="subcellular location">
    <subcellularLocation>
        <location evidence="1">Cell membrane</location>
    </subcellularLocation>
</comment>
<dbReference type="EC" id="3.4.23.-" evidence="1"/>
<keyword evidence="1" id="KW-0749">Sporulation</keyword>
<dbReference type="Proteomes" id="UP001596990">
    <property type="component" value="Unassembled WGS sequence"/>
</dbReference>
<keyword evidence="1 2" id="KW-0472">Membrane</keyword>
<feature type="transmembrane region" description="Helical" evidence="2">
    <location>
        <begin position="129"/>
        <end position="146"/>
    </location>
</feature>
<feature type="transmembrane region" description="Helical" evidence="2">
    <location>
        <begin position="90"/>
        <end position="109"/>
    </location>
</feature>
<accession>A0ABW3KWP9</accession>
<comment type="similarity">
    <text evidence="1">Belongs to the peptidase U4 family.</text>
</comment>
<feature type="transmembrane region" description="Helical" evidence="2">
    <location>
        <begin position="64"/>
        <end position="83"/>
    </location>
</feature>
<feature type="transmembrane region" description="Helical" evidence="2">
    <location>
        <begin position="32"/>
        <end position="52"/>
    </location>
</feature>
<keyword evidence="1" id="KW-1003">Cell membrane</keyword>
<keyword evidence="1" id="KW-0378">Hydrolase</keyword>
<evidence type="ECO:0000256" key="2">
    <source>
        <dbReference type="SAM" id="Phobius"/>
    </source>
</evidence>
<name>A0ABW3KWP9_9BACI</name>